<feature type="compositionally biased region" description="Acidic residues" evidence="1">
    <location>
        <begin position="473"/>
        <end position="483"/>
    </location>
</feature>
<feature type="compositionally biased region" description="Acidic residues" evidence="1">
    <location>
        <begin position="451"/>
        <end position="460"/>
    </location>
</feature>
<dbReference type="SMART" id="SM00546">
    <property type="entry name" value="CUE"/>
    <property type="match status" value="1"/>
</dbReference>
<gene>
    <name evidence="3" type="primary">NDAI0I01430</name>
    <name evidence="3" type="ordered locus">NDAI_0I01430</name>
</gene>
<dbReference type="AlphaFoldDB" id="G0WG01"/>
<dbReference type="GO" id="GO:0072344">
    <property type="term" value="P:rescue of stalled ribosome"/>
    <property type="evidence" value="ECO:0007669"/>
    <property type="project" value="EnsemblFungi"/>
</dbReference>
<evidence type="ECO:0000256" key="1">
    <source>
        <dbReference type="SAM" id="MobiDB-lite"/>
    </source>
</evidence>
<dbReference type="HOGENOM" id="CLU_030292_0_0_1"/>
<dbReference type="OrthoDB" id="5577209at2759"/>
<feature type="region of interest" description="Disordered" evidence="1">
    <location>
        <begin position="516"/>
        <end position="535"/>
    </location>
</feature>
<dbReference type="Proteomes" id="UP000000689">
    <property type="component" value="Chromosome 9"/>
</dbReference>
<name>G0WG01_NAUDC</name>
<dbReference type="PROSITE" id="PS51140">
    <property type="entry name" value="CUE"/>
    <property type="match status" value="1"/>
</dbReference>
<feature type="region of interest" description="Disordered" evidence="1">
    <location>
        <begin position="451"/>
        <end position="492"/>
    </location>
</feature>
<feature type="region of interest" description="Disordered" evidence="1">
    <location>
        <begin position="558"/>
        <end position="677"/>
    </location>
</feature>
<dbReference type="RefSeq" id="XP_003671955.1">
    <property type="nucleotide sequence ID" value="XM_003671907.1"/>
</dbReference>
<dbReference type="GO" id="GO:0022626">
    <property type="term" value="C:cytosolic ribosome"/>
    <property type="evidence" value="ECO:0007669"/>
    <property type="project" value="EnsemblFungi"/>
</dbReference>
<proteinExistence type="predicted"/>
<accession>G0WG01</accession>
<dbReference type="KEGG" id="ndi:NDAI_0I01430"/>
<evidence type="ECO:0000313" key="4">
    <source>
        <dbReference type="Proteomes" id="UP000000689"/>
    </source>
</evidence>
<reference evidence="3 4" key="1">
    <citation type="journal article" date="2011" name="Proc. Natl. Acad. Sci. U.S.A.">
        <title>Evolutionary erosion of yeast sex chromosomes by mating-type switching accidents.</title>
        <authorList>
            <person name="Gordon J.L."/>
            <person name="Armisen D."/>
            <person name="Proux-Wera E."/>
            <person name="Oheigeartaigh S.S."/>
            <person name="Byrne K.P."/>
            <person name="Wolfe K.H."/>
        </authorList>
    </citation>
    <scope>NUCLEOTIDE SEQUENCE [LARGE SCALE GENOMIC DNA]</scope>
    <source>
        <strain evidence="4">ATCC 10597 / BCRC 20456 / CBS 421 / NBRC 0211 / NRRL Y-12639</strain>
    </source>
</reference>
<dbReference type="GO" id="GO:1990116">
    <property type="term" value="P:ribosome-associated ubiquitin-dependent protein catabolic process"/>
    <property type="evidence" value="ECO:0007669"/>
    <property type="project" value="EnsemblFungi"/>
</dbReference>
<evidence type="ECO:0000313" key="3">
    <source>
        <dbReference type="EMBL" id="CCD26712.1"/>
    </source>
</evidence>
<protein>
    <recommendedName>
        <fullName evidence="2">CUE domain-containing protein</fullName>
    </recommendedName>
</protein>
<dbReference type="STRING" id="1071378.G0WG01"/>
<feature type="compositionally biased region" description="Basic and acidic residues" evidence="1">
    <location>
        <begin position="516"/>
        <end position="528"/>
    </location>
</feature>
<dbReference type="CDD" id="cd14373">
    <property type="entry name" value="CUE_Cue3p_like"/>
    <property type="match status" value="1"/>
</dbReference>
<dbReference type="InterPro" id="IPR003892">
    <property type="entry name" value="CUE"/>
</dbReference>
<dbReference type="InterPro" id="IPR041808">
    <property type="entry name" value="Cue3_CUE"/>
</dbReference>
<dbReference type="GO" id="GO:0070530">
    <property type="term" value="F:K63-linked polyubiquitin modification-dependent protein binding"/>
    <property type="evidence" value="ECO:0007669"/>
    <property type="project" value="EnsemblFungi"/>
</dbReference>
<organism evidence="3 4">
    <name type="scientific">Naumovozyma dairenensis (strain ATCC 10597 / BCRC 20456 / CBS 421 / NBRC 0211 / NRRL Y-12639)</name>
    <name type="common">Saccharomyces dairenensis</name>
    <dbReference type="NCBI Taxonomy" id="1071378"/>
    <lineage>
        <taxon>Eukaryota</taxon>
        <taxon>Fungi</taxon>
        <taxon>Dikarya</taxon>
        <taxon>Ascomycota</taxon>
        <taxon>Saccharomycotina</taxon>
        <taxon>Saccharomycetes</taxon>
        <taxon>Saccharomycetales</taxon>
        <taxon>Saccharomycetaceae</taxon>
        <taxon>Naumovozyma</taxon>
    </lineage>
</organism>
<feature type="compositionally biased region" description="Basic residues" evidence="1">
    <location>
        <begin position="659"/>
        <end position="677"/>
    </location>
</feature>
<feature type="domain" description="CUE" evidence="2">
    <location>
        <begin position="325"/>
        <end position="368"/>
    </location>
</feature>
<evidence type="ECO:0000259" key="2">
    <source>
        <dbReference type="PROSITE" id="PS51140"/>
    </source>
</evidence>
<dbReference type="eggNOG" id="ENOG502RV3A">
    <property type="taxonomic scope" value="Eukaryota"/>
</dbReference>
<dbReference type="OMA" id="EGWARMI"/>
<sequence>MNRIIDITGETAEISLPIVKFPPLSLTALLVEKDPVVWAHLLETYVEYFEFLMTNNNLEQLDASTFDHLCIFIRSYIHEMALNVGNLASLGMNHDVTEQSFKLRCWIFQMIKDCGLLHLQIYGETLWDLVKLFVEENPVSVRSLIDSSLKPKINTQKAQLNRIHQLQQQLKHIIESGNFTRVDLKAFQALLSKKSLKPNKFSEQFLTPSWVETIELLWAKGKGRANVIARQLLITTLLSVPAKSIANVMKELGISDIDTLLLYPLLGCILINEKFQARIPNLLSTVGFLNVTNNDQTTDDNVDSINDDFPQDINSNEAEPFQIQIKQEDLNALGELFPGLSNYQKTVLLQRYDSNVELVTNLLFEDPSIIDNIPQVNPSEPKAVKNRQSAKKIVSLDKEDETQSELELDTNHIKSASKNEMASITKKHVPDELRNKTLTRALKLLYDDDEDERDDTYDEAEVNRSNTKIGLDTDNDNDGDVAEETSQQTKKTAARYDAIEGYLWQLLKEDKSLFERSKRGSKVRKDMKQQTNWSDEQIEGWSRMLERSPQRARILEEKFMFRGNKRSGKTSFVQNRDQDTDQELPSRGPSWTPKQQSNAKNNRDHNRNLRKKANNSTDKKSEENNGTKSDKNKVQQERKNPDTKSDTKTEANTENGTNKNKKKKASKSSHNRKSGFR</sequence>
<dbReference type="GeneID" id="11493645"/>
<keyword evidence="4" id="KW-1185">Reference proteome</keyword>
<dbReference type="EMBL" id="HE580275">
    <property type="protein sequence ID" value="CCD26712.1"/>
    <property type="molecule type" value="Genomic_DNA"/>
</dbReference>
<dbReference type="GO" id="GO:0043130">
    <property type="term" value="F:ubiquitin binding"/>
    <property type="evidence" value="ECO:0007669"/>
    <property type="project" value="EnsemblFungi"/>
</dbReference>
<feature type="compositionally biased region" description="Basic and acidic residues" evidence="1">
    <location>
        <begin position="617"/>
        <end position="651"/>
    </location>
</feature>